<protein>
    <recommendedName>
        <fullName evidence="4">Lipoprotein</fullName>
    </recommendedName>
</protein>
<dbReference type="PROSITE" id="PS51257">
    <property type="entry name" value="PROKAR_LIPOPROTEIN"/>
    <property type="match status" value="1"/>
</dbReference>
<dbReference type="RefSeq" id="WP_188542713.1">
    <property type="nucleotide sequence ID" value="NZ_BMCU01000001.1"/>
</dbReference>
<dbReference type="Proteomes" id="UP000654257">
    <property type="component" value="Unassembled WGS sequence"/>
</dbReference>
<evidence type="ECO:0000313" key="2">
    <source>
        <dbReference type="EMBL" id="GGF90431.1"/>
    </source>
</evidence>
<dbReference type="AlphaFoldDB" id="A0A917CKL3"/>
<name>A0A917CKL3_9NOCA</name>
<dbReference type="EMBL" id="BMCU01000001">
    <property type="protein sequence ID" value="GGF90431.1"/>
    <property type="molecule type" value="Genomic_DNA"/>
</dbReference>
<feature type="region of interest" description="Disordered" evidence="1">
    <location>
        <begin position="26"/>
        <end position="48"/>
    </location>
</feature>
<accession>A0A917CKL3</accession>
<dbReference type="Gene3D" id="3.20.20.80">
    <property type="entry name" value="Glycosidases"/>
    <property type="match status" value="1"/>
</dbReference>
<evidence type="ECO:0000256" key="1">
    <source>
        <dbReference type="SAM" id="MobiDB-lite"/>
    </source>
</evidence>
<reference evidence="2" key="2">
    <citation type="submission" date="2020-09" db="EMBL/GenBank/DDBJ databases">
        <authorList>
            <person name="Sun Q."/>
            <person name="Sedlacek I."/>
        </authorList>
    </citation>
    <scope>NUCLEOTIDE SEQUENCE</scope>
    <source>
        <strain evidence="2">CCM 7905</strain>
    </source>
</reference>
<gene>
    <name evidence="2" type="ORF">GCM10007304_00400</name>
</gene>
<evidence type="ECO:0008006" key="4">
    <source>
        <dbReference type="Google" id="ProtNLM"/>
    </source>
</evidence>
<comment type="caution">
    <text evidence="2">The sequence shown here is derived from an EMBL/GenBank/DDBJ whole genome shotgun (WGS) entry which is preliminary data.</text>
</comment>
<sequence>MIPRVRSVEILLVTVFLVVAGGACSSDGVNSPKPRTEGETTPALRPVDGGPDYYAQFTNSLPTTPDFFPIALWAESVVDDTGWPTDVAVGANTYLQPTPNSDLDIVAEQGLHAITSWAPADAPSAAYFLGDEIDMWAGPGSAAWSGNDPGAGPVCSPEKSQCGYTVLDAETATVPPGRMSMANYGKGVAFWESDTDAARFVNSQDVVSIDVYWFTDPNVCGASEGGALIGSGKPIPTERCRLAANYGRTLQRVRSLIEPAGSTPVWGFVEVGHPFTESAAPTITVPEIRAAVWSNLINGARGISYFVHNFAGDCMTQHAIRDCGPELQQGVTAINDQIRRLSPVLNAPFVDGVVSGTDNVDLASKTYDGSLYVLAGASVSDPGTAEITVGCDASDAEVVDENRRIPIADGRFVDDFADANAVHVYRINGSAECIPEWS</sequence>
<organism evidence="2 3">
    <name type="scientific">Rhodococcoides trifolii</name>
    <dbReference type="NCBI Taxonomy" id="908250"/>
    <lineage>
        <taxon>Bacteria</taxon>
        <taxon>Bacillati</taxon>
        <taxon>Actinomycetota</taxon>
        <taxon>Actinomycetes</taxon>
        <taxon>Mycobacteriales</taxon>
        <taxon>Nocardiaceae</taxon>
        <taxon>Rhodococcoides</taxon>
    </lineage>
</organism>
<reference evidence="2" key="1">
    <citation type="journal article" date="2014" name="Int. J. Syst. Evol. Microbiol.">
        <title>Complete genome sequence of Corynebacterium casei LMG S-19264T (=DSM 44701T), isolated from a smear-ripened cheese.</title>
        <authorList>
            <consortium name="US DOE Joint Genome Institute (JGI-PGF)"/>
            <person name="Walter F."/>
            <person name="Albersmeier A."/>
            <person name="Kalinowski J."/>
            <person name="Ruckert C."/>
        </authorList>
    </citation>
    <scope>NUCLEOTIDE SEQUENCE</scope>
    <source>
        <strain evidence="2">CCM 7905</strain>
    </source>
</reference>
<keyword evidence="3" id="KW-1185">Reference proteome</keyword>
<proteinExistence type="predicted"/>
<evidence type="ECO:0000313" key="3">
    <source>
        <dbReference type="Proteomes" id="UP000654257"/>
    </source>
</evidence>